<dbReference type="GO" id="GO:0006516">
    <property type="term" value="P:glycoprotein catabolic process"/>
    <property type="evidence" value="ECO:0007669"/>
    <property type="project" value="TreeGrafter"/>
</dbReference>
<dbReference type="InParanoid" id="A0A0C3BYD0"/>
<dbReference type="GO" id="GO:0005829">
    <property type="term" value="C:cytosol"/>
    <property type="evidence" value="ECO:0007669"/>
    <property type="project" value="TreeGrafter"/>
</dbReference>
<evidence type="ECO:0000259" key="2">
    <source>
        <dbReference type="Pfam" id="PF07971"/>
    </source>
</evidence>
<evidence type="ECO:0000259" key="3">
    <source>
        <dbReference type="Pfam" id="PF17678"/>
    </source>
</evidence>
<dbReference type="GO" id="GO:0005634">
    <property type="term" value="C:nucleus"/>
    <property type="evidence" value="ECO:0007669"/>
    <property type="project" value="TreeGrafter"/>
</dbReference>
<evidence type="ECO:0000313" key="4">
    <source>
        <dbReference type="EMBL" id="KIM82387.1"/>
    </source>
</evidence>
<dbReference type="InterPro" id="IPR012939">
    <property type="entry name" value="Glyco_hydro_92"/>
</dbReference>
<dbReference type="InterPro" id="IPR005887">
    <property type="entry name" value="GH92_a_mannosidase_put"/>
</dbReference>
<dbReference type="AlphaFoldDB" id="A0A0C3BYD0"/>
<gene>
    <name evidence="4" type="ORF">PILCRDRAFT_460801</name>
</gene>
<dbReference type="InterPro" id="IPR014718">
    <property type="entry name" value="GH-type_carb-bd"/>
</dbReference>
<reference evidence="5" key="2">
    <citation type="submission" date="2015-01" db="EMBL/GenBank/DDBJ databases">
        <title>Evolutionary Origins and Diversification of the Mycorrhizal Mutualists.</title>
        <authorList>
            <consortium name="DOE Joint Genome Institute"/>
            <consortium name="Mycorrhizal Genomics Consortium"/>
            <person name="Kohler A."/>
            <person name="Kuo A."/>
            <person name="Nagy L.G."/>
            <person name="Floudas D."/>
            <person name="Copeland A."/>
            <person name="Barry K.W."/>
            <person name="Cichocki N."/>
            <person name="Veneault-Fourrey C."/>
            <person name="LaButti K."/>
            <person name="Lindquist E.A."/>
            <person name="Lipzen A."/>
            <person name="Lundell T."/>
            <person name="Morin E."/>
            <person name="Murat C."/>
            <person name="Riley R."/>
            <person name="Ohm R."/>
            <person name="Sun H."/>
            <person name="Tunlid A."/>
            <person name="Henrissat B."/>
            <person name="Grigoriev I.V."/>
            <person name="Hibbett D.S."/>
            <person name="Martin F."/>
        </authorList>
    </citation>
    <scope>NUCLEOTIDE SEQUENCE [LARGE SCALE GENOMIC DNA]</scope>
    <source>
        <strain evidence="5">F 1598</strain>
    </source>
</reference>
<keyword evidence="5" id="KW-1185">Reference proteome</keyword>
<organism evidence="4 5">
    <name type="scientific">Piloderma croceum (strain F 1598)</name>
    <dbReference type="NCBI Taxonomy" id="765440"/>
    <lineage>
        <taxon>Eukaryota</taxon>
        <taxon>Fungi</taxon>
        <taxon>Dikarya</taxon>
        <taxon>Basidiomycota</taxon>
        <taxon>Agaricomycotina</taxon>
        <taxon>Agaricomycetes</taxon>
        <taxon>Agaricomycetidae</taxon>
        <taxon>Atheliales</taxon>
        <taxon>Atheliaceae</taxon>
        <taxon>Piloderma</taxon>
    </lineage>
</organism>
<dbReference type="STRING" id="765440.A0A0C3BYD0"/>
<feature type="domain" description="Glycosyl hydrolase family 92" evidence="2">
    <location>
        <begin position="295"/>
        <end position="750"/>
    </location>
</feature>
<dbReference type="Gene3D" id="1.20.1610.10">
    <property type="entry name" value="alpha-1,2-mannosidases domains"/>
    <property type="match status" value="1"/>
</dbReference>
<name>A0A0C3BYD0_PILCF</name>
<evidence type="ECO:0000256" key="1">
    <source>
        <dbReference type="SAM" id="SignalP"/>
    </source>
</evidence>
<protein>
    <submittedName>
        <fullName evidence="4">Glycoside hydrolase family 92 protein</fullName>
    </submittedName>
</protein>
<dbReference type="Pfam" id="PF17678">
    <property type="entry name" value="Glyco_hydro_92N"/>
    <property type="match status" value="1"/>
</dbReference>
<keyword evidence="1" id="KW-0732">Signal</keyword>
<dbReference type="PANTHER" id="PTHR12143">
    <property type="entry name" value="PEPTIDE N-GLYCANASE PNGASE -RELATED"/>
    <property type="match status" value="1"/>
</dbReference>
<proteinExistence type="predicted"/>
<dbReference type="OrthoDB" id="449263at2759"/>
<dbReference type="Gene3D" id="1.20.1050.60">
    <property type="entry name" value="alpha-1,2-mannosidase"/>
    <property type="match status" value="1"/>
</dbReference>
<dbReference type="Proteomes" id="UP000054166">
    <property type="component" value="Unassembled WGS sequence"/>
</dbReference>
<dbReference type="FunFam" id="3.30.2080.10:FF:000001">
    <property type="entry name" value="Alpha-1,2-mannosidase subfamily"/>
    <property type="match status" value="1"/>
</dbReference>
<dbReference type="Pfam" id="PF07971">
    <property type="entry name" value="Glyco_hydro_92"/>
    <property type="match status" value="1"/>
</dbReference>
<sequence length="779" mass="85865">MRLRRQFLQFFAFVSVTAAAQKAAPESFRDPKSDAVDSVNPLIGNGGDSPNGSGGMIPSTAPPFAMTRWVAQTRQNYVSMTPYNDTDTSIHGFQGTHQPAIWMGESGQVVVAPGAGAVQDVFEDRGMTFSHDNEVITASYYSVELEAQGGGRILAEQSATSRVGHLRFTFTNTDTPYVLLQATRASIIGSDDVTNTTLPQGTVSIDPSAREITGSNPERQDFIIEPISTPATNWSGYFCARFDTDFEGYGIASNGTQRDGEKDGKGTILSGYVKFGSKAKVVNVRIGVSFISVDQARKNLDAEVPDGMKLEETAKKTRMEWAEKLDRVQIFGATTEEKQVFYTAFFHTLQYPYEQDEGGKYYSGYDDAVHEGPSYTGYSIWDTYRAEWAWLIIFAPERIPGMVQSMLQDYKEGGWLPMWKNIIETNIMVGTHADSLIAEAVLKGITGFDLDLAWEAVYKDATVPPRNDNTTVYSDREENVDYEVRAGLSSVYAEKGWVANDIHSEAGSRTLDYAYDDYAVSVLAGLLNKSSNAAFFRKRGVMNPFSIYNNDTGFMEAKNADGSWAGPDAGWTEGDKWAYSFDVVQDVDGLIKVRGGKTGFVESLDAHFDGGHNDHTNEPSHHIPYLYSMANAASKSQSRIRQIAQENYNATSRGLSGNEDCGQMSAWYLFSALGFYPVDPISGNYIIGTPFFDSVKINLPNVKKPLEIISKGASKHPYVKSLSVNGESVQRAVITHDQIAQGGTIQFEMSSKPEAWASSTLIHQFDSGIMQDRLMHNEL</sequence>
<keyword evidence="4" id="KW-0378">Hydrolase</keyword>
<dbReference type="SUPFAM" id="SSF48208">
    <property type="entry name" value="Six-hairpin glycosidases"/>
    <property type="match status" value="1"/>
</dbReference>
<dbReference type="Gene3D" id="3.30.2080.10">
    <property type="entry name" value="GH92 mannosidase domain"/>
    <property type="match status" value="1"/>
</dbReference>
<evidence type="ECO:0000313" key="5">
    <source>
        <dbReference type="Proteomes" id="UP000054166"/>
    </source>
</evidence>
<dbReference type="NCBIfam" id="TIGR01180">
    <property type="entry name" value="aman2_put"/>
    <property type="match status" value="1"/>
</dbReference>
<dbReference type="InterPro" id="IPR041371">
    <property type="entry name" value="GH92_N"/>
</dbReference>
<feature type="signal peptide" evidence="1">
    <location>
        <begin position="1"/>
        <end position="19"/>
    </location>
</feature>
<dbReference type="HOGENOM" id="CLU_003690_2_1_1"/>
<dbReference type="PANTHER" id="PTHR12143:SF43">
    <property type="entry name" value="PUTATIVE-RELATED"/>
    <property type="match status" value="1"/>
</dbReference>
<accession>A0A0C3BYD0</accession>
<feature type="domain" description="Glycosyl hydrolase family 92 N-terminal" evidence="3">
    <location>
        <begin position="39"/>
        <end position="289"/>
    </location>
</feature>
<dbReference type="GO" id="GO:0000224">
    <property type="term" value="F:peptide-N4-(N-acetyl-beta-glucosaminyl)asparagine amidase activity"/>
    <property type="evidence" value="ECO:0007669"/>
    <property type="project" value="TreeGrafter"/>
</dbReference>
<dbReference type="EMBL" id="KN832994">
    <property type="protein sequence ID" value="KIM82387.1"/>
    <property type="molecule type" value="Genomic_DNA"/>
</dbReference>
<dbReference type="FunFam" id="1.20.1050.60:FF:000001">
    <property type="entry name" value="Putative alpha-1,2-mannosidase"/>
    <property type="match status" value="1"/>
</dbReference>
<reference evidence="4 5" key="1">
    <citation type="submission" date="2014-04" db="EMBL/GenBank/DDBJ databases">
        <authorList>
            <consortium name="DOE Joint Genome Institute"/>
            <person name="Kuo A."/>
            <person name="Tarkka M."/>
            <person name="Buscot F."/>
            <person name="Kohler A."/>
            <person name="Nagy L.G."/>
            <person name="Floudas D."/>
            <person name="Copeland A."/>
            <person name="Barry K.W."/>
            <person name="Cichocki N."/>
            <person name="Veneault-Fourrey C."/>
            <person name="LaButti K."/>
            <person name="Lindquist E.A."/>
            <person name="Lipzen A."/>
            <person name="Lundell T."/>
            <person name="Morin E."/>
            <person name="Murat C."/>
            <person name="Sun H."/>
            <person name="Tunlid A."/>
            <person name="Henrissat B."/>
            <person name="Grigoriev I.V."/>
            <person name="Hibbett D.S."/>
            <person name="Martin F."/>
            <person name="Nordberg H.P."/>
            <person name="Cantor M.N."/>
            <person name="Hua S.X."/>
        </authorList>
    </citation>
    <scope>NUCLEOTIDE SEQUENCE [LARGE SCALE GENOMIC DNA]</scope>
    <source>
        <strain evidence="4 5">F 1598</strain>
    </source>
</reference>
<dbReference type="GO" id="GO:0030246">
    <property type="term" value="F:carbohydrate binding"/>
    <property type="evidence" value="ECO:0007669"/>
    <property type="project" value="InterPro"/>
</dbReference>
<dbReference type="Gene3D" id="2.70.98.10">
    <property type="match status" value="1"/>
</dbReference>
<feature type="chain" id="PRO_5002162264" evidence="1">
    <location>
        <begin position="20"/>
        <end position="779"/>
    </location>
</feature>
<dbReference type="InterPro" id="IPR050883">
    <property type="entry name" value="PNGase"/>
</dbReference>
<dbReference type="GO" id="GO:0005975">
    <property type="term" value="P:carbohydrate metabolic process"/>
    <property type="evidence" value="ECO:0007669"/>
    <property type="project" value="InterPro"/>
</dbReference>
<dbReference type="InterPro" id="IPR008928">
    <property type="entry name" value="6-hairpin_glycosidase_sf"/>
</dbReference>